<dbReference type="EMBL" id="FNNC01000001">
    <property type="protein sequence ID" value="SDW12757.1"/>
    <property type="molecule type" value="Genomic_DNA"/>
</dbReference>
<gene>
    <name evidence="1" type="ORF">SAMN05421781_0537</name>
</gene>
<dbReference type="STRING" id="1122204.SAMN05421781_0537"/>
<protein>
    <submittedName>
        <fullName evidence="1">Uncharacterized protein</fullName>
    </submittedName>
</protein>
<dbReference type="Proteomes" id="UP000199488">
    <property type="component" value="Unassembled WGS sequence"/>
</dbReference>
<evidence type="ECO:0000313" key="2">
    <source>
        <dbReference type="Proteomes" id="UP000199488"/>
    </source>
</evidence>
<sequence>MDGLKQIVWKEMLNECGQAIPQTLPELNSKAEDNPEIACLMPFYVYYFHTYEWQEYSLMTEHALPGTLNHAAFIALDTPSLQASAQMKRYFYGLSFISRIPEEGETAFTLEEWTLHVFRKYYYLTTKAALPAGDANVKQRRSGTWTFRVM</sequence>
<proteinExistence type="predicted"/>
<dbReference type="AlphaFoldDB" id="A0A1H2R028"/>
<organism evidence="1 2">
    <name type="scientific">Marinococcus luteus</name>
    <dbReference type="NCBI Taxonomy" id="1122204"/>
    <lineage>
        <taxon>Bacteria</taxon>
        <taxon>Bacillati</taxon>
        <taxon>Bacillota</taxon>
        <taxon>Bacilli</taxon>
        <taxon>Bacillales</taxon>
        <taxon>Bacillaceae</taxon>
        <taxon>Marinococcus</taxon>
    </lineage>
</organism>
<accession>A0A1H2R028</accession>
<keyword evidence="2" id="KW-1185">Reference proteome</keyword>
<name>A0A1H2R028_9BACI</name>
<reference evidence="1 2" key="1">
    <citation type="submission" date="2016-10" db="EMBL/GenBank/DDBJ databases">
        <authorList>
            <person name="de Groot N.N."/>
        </authorList>
    </citation>
    <scope>NUCLEOTIDE SEQUENCE [LARGE SCALE GENOMIC DNA]</scope>
    <source>
        <strain evidence="1 2">DSM 23126</strain>
    </source>
</reference>
<evidence type="ECO:0000313" key="1">
    <source>
        <dbReference type="EMBL" id="SDW12757.1"/>
    </source>
</evidence>